<dbReference type="PANTHER" id="PTHR30204">
    <property type="entry name" value="REDOX-CYCLING DRUG-SENSING TRANSCRIPTIONAL ACTIVATOR SOXR"/>
    <property type="match status" value="1"/>
</dbReference>
<dbReference type="NCBIfam" id="TIGR03086">
    <property type="entry name" value="TIGR03086 family metal-binding protein"/>
    <property type="match status" value="1"/>
</dbReference>
<dbReference type="GO" id="GO:0046872">
    <property type="term" value="F:metal ion binding"/>
    <property type="evidence" value="ECO:0007669"/>
    <property type="project" value="InterPro"/>
</dbReference>
<name>A0A917TFF4_9ACTN</name>
<sequence>MSIGEVAERTGLSVKLVRHWSDIGVVPASGRSAGRYRRFDEAAVGRLELARALRELGLGMSAIRALLDGERSVAEVAALHADAVATQIRALRVQCAVLRAVARRGATAEELAAVSNVARLSAEQRHAIVQEFLVGAVGEIDASGYRDGLLAVMPELPDEPGDEQIDAWIELAELVQDPRLQEAVRGMAEYAAAHAPETYDERDVEVAEALTDLWVSKVAAAIDSGTPADSPAAEAVVAEVVEAWLPLQPDVDVHDHPRHKLLEQLEMAADPRAERYWQLLCVINGRPVRASIAREGQWLMTALRANPTPGARAERIAEALAKEAEESAAAALAHYERVVADVDAIVAAVTRAQFADPTPCAGWTVRELLNHLVYENLMWTSLAEGSPRSDFAADHLGDDHVAAFREAATRALIAFRRPGMLTQEYGPARGWRIVEQVTIELLVHGWDLAAATGQDTDLAPDVATALLGPVQEMHRDLPRTPGGSFGPVQPVPAGATAADRLAAFLGRALPQGS</sequence>
<dbReference type="InterPro" id="IPR017520">
    <property type="entry name" value="CHP03086"/>
</dbReference>
<dbReference type="GO" id="GO:0003700">
    <property type="term" value="F:DNA-binding transcription factor activity"/>
    <property type="evidence" value="ECO:0007669"/>
    <property type="project" value="InterPro"/>
</dbReference>
<dbReference type="Proteomes" id="UP000642070">
    <property type="component" value="Unassembled WGS sequence"/>
</dbReference>
<accession>A0A917TFF4</accession>
<evidence type="ECO:0000313" key="4">
    <source>
        <dbReference type="Proteomes" id="UP000642070"/>
    </source>
</evidence>
<dbReference type="GO" id="GO:0003677">
    <property type="term" value="F:DNA binding"/>
    <property type="evidence" value="ECO:0007669"/>
    <property type="project" value="UniProtKB-KW"/>
</dbReference>
<feature type="domain" description="HTH merR-type" evidence="2">
    <location>
        <begin position="1"/>
        <end position="69"/>
    </location>
</feature>
<reference evidence="3" key="2">
    <citation type="submission" date="2020-09" db="EMBL/GenBank/DDBJ databases">
        <authorList>
            <person name="Sun Q."/>
            <person name="Ohkuma M."/>
        </authorList>
    </citation>
    <scope>NUCLEOTIDE SEQUENCE</scope>
    <source>
        <strain evidence="3">JCM 19831</strain>
    </source>
</reference>
<reference evidence="3" key="1">
    <citation type="journal article" date="2014" name="Int. J. Syst. Evol. Microbiol.">
        <title>Complete genome sequence of Corynebacterium casei LMG S-19264T (=DSM 44701T), isolated from a smear-ripened cheese.</title>
        <authorList>
            <consortium name="US DOE Joint Genome Institute (JGI-PGF)"/>
            <person name="Walter F."/>
            <person name="Albersmeier A."/>
            <person name="Kalinowski J."/>
            <person name="Ruckert C."/>
        </authorList>
    </citation>
    <scope>NUCLEOTIDE SEQUENCE</scope>
    <source>
        <strain evidence="3">JCM 19831</strain>
    </source>
</reference>
<dbReference type="InterPro" id="IPR017517">
    <property type="entry name" value="Maleyloyr_isom"/>
</dbReference>
<evidence type="ECO:0000256" key="1">
    <source>
        <dbReference type="ARBA" id="ARBA00023125"/>
    </source>
</evidence>
<dbReference type="RefSeq" id="WP_190249745.1">
    <property type="nucleotide sequence ID" value="NZ_BMPI01000009.1"/>
</dbReference>
<dbReference type="PRINTS" id="PR00040">
    <property type="entry name" value="HTHMERR"/>
</dbReference>
<dbReference type="SMART" id="SM00422">
    <property type="entry name" value="HTH_MERR"/>
    <property type="match status" value="1"/>
</dbReference>
<evidence type="ECO:0000313" key="3">
    <source>
        <dbReference type="EMBL" id="GGM21192.1"/>
    </source>
</evidence>
<dbReference type="Gene3D" id="1.10.1660.10">
    <property type="match status" value="1"/>
</dbReference>
<protein>
    <recommendedName>
        <fullName evidence="2">HTH merR-type domain-containing protein</fullName>
    </recommendedName>
</protein>
<dbReference type="AlphaFoldDB" id="A0A917TFF4"/>
<dbReference type="NCBIfam" id="TIGR03083">
    <property type="entry name" value="maleylpyruvate isomerase family mycothiol-dependent enzyme"/>
    <property type="match status" value="1"/>
</dbReference>
<dbReference type="InterPro" id="IPR009061">
    <property type="entry name" value="DNA-bd_dom_put_sf"/>
</dbReference>
<gene>
    <name evidence="3" type="ORF">GCM10007977_022860</name>
</gene>
<dbReference type="SUPFAM" id="SSF109854">
    <property type="entry name" value="DinB/YfiT-like putative metalloenzymes"/>
    <property type="match status" value="1"/>
</dbReference>
<comment type="caution">
    <text evidence="3">The sequence shown here is derived from an EMBL/GenBank/DDBJ whole genome shotgun (WGS) entry which is preliminary data.</text>
</comment>
<dbReference type="CDD" id="cd00592">
    <property type="entry name" value="HTH_MerR-like"/>
    <property type="match status" value="1"/>
</dbReference>
<dbReference type="SUPFAM" id="SSF46955">
    <property type="entry name" value="Putative DNA-binding domain"/>
    <property type="match status" value="1"/>
</dbReference>
<dbReference type="PANTHER" id="PTHR30204:SF93">
    <property type="entry name" value="HTH MERR-TYPE DOMAIN-CONTAINING PROTEIN"/>
    <property type="match status" value="1"/>
</dbReference>
<dbReference type="EMBL" id="BMPI01000009">
    <property type="protein sequence ID" value="GGM21192.1"/>
    <property type="molecule type" value="Genomic_DNA"/>
</dbReference>
<dbReference type="InterPro" id="IPR024344">
    <property type="entry name" value="MDMPI_metal-binding"/>
</dbReference>
<dbReference type="Pfam" id="PF13411">
    <property type="entry name" value="MerR_1"/>
    <property type="match status" value="1"/>
</dbReference>
<dbReference type="Gene3D" id="1.20.120.450">
    <property type="entry name" value="dinb family like domain"/>
    <property type="match status" value="1"/>
</dbReference>
<dbReference type="InterPro" id="IPR000551">
    <property type="entry name" value="MerR-type_HTH_dom"/>
</dbReference>
<evidence type="ECO:0000259" key="2">
    <source>
        <dbReference type="PROSITE" id="PS50937"/>
    </source>
</evidence>
<keyword evidence="1" id="KW-0238">DNA-binding</keyword>
<organism evidence="3 4">
    <name type="scientific">Dactylosporangium sucinum</name>
    <dbReference type="NCBI Taxonomy" id="1424081"/>
    <lineage>
        <taxon>Bacteria</taxon>
        <taxon>Bacillati</taxon>
        <taxon>Actinomycetota</taxon>
        <taxon>Actinomycetes</taxon>
        <taxon>Micromonosporales</taxon>
        <taxon>Micromonosporaceae</taxon>
        <taxon>Dactylosporangium</taxon>
    </lineage>
</organism>
<dbReference type="InterPro" id="IPR047057">
    <property type="entry name" value="MerR_fam"/>
</dbReference>
<keyword evidence="4" id="KW-1185">Reference proteome</keyword>
<dbReference type="PROSITE" id="PS50937">
    <property type="entry name" value="HTH_MERR_2"/>
    <property type="match status" value="1"/>
</dbReference>
<proteinExistence type="predicted"/>
<dbReference type="InterPro" id="IPR034660">
    <property type="entry name" value="DinB/YfiT-like"/>
</dbReference>
<dbReference type="Pfam" id="PF11716">
    <property type="entry name" value="MDMPI_N"/>
    <property type="match status" value="1"/>
</dbReference>